<accession>A0A9P1CRR4</accession>
<evidence type="ECO:0000313" key="4">
    <source>
        <dbReference type="Proteomes" id="UP001152797"/>
    </source>
</evidence>
<reference evidence="2" key="1">
    <citation type="submission" date="2022-10" db="EMBL/GenBank/DDBJ databases">
        <authorList>
            <person name="Chen Y."/>
            <person name="Dougan E. K."/>
            <person name="Chan C."/>
            <person name="Rhodes N."/>
            <person name="Thang M."/>
        </authorList>
    </citation>
    <scope>NUCLEOTIDE SEQUENCE</scope>
</reference>
<evidence type="ECO:0000313" key="2">
    <source>
        <dbReference type="EMBL" id="CAI3996549.1"/>
    </source>
</evidence>
<organism evidence="2">
    <name type="scientific">Cladocopium goreaui</name>
    <dbReference type="NCBI Taxonomy" id="2562237"/>
    <lineage>
        <taxon>Eukaryota</taxon>
        <taxon>Sar</taxon>
        <taxon>Alveolata</taxon>
        <taxon>Dinophyceae</taxon>
        <taxon>Suessiales</taxon>
        <taxon>Symbiodiniaceae</taxon>
        <taxon>Cladocopium</taxon>
    </lineage>
</organism>
<dbReference type="EMBL" id="CAMXCT030002223">
    <property type="protein sequence ID" value="CAL4783861.1"/>
    <property type="molecule type" value="Genomic_DNA"/>
</dbReference>
<feature type="region of interest" description="Disordered" evidence="1">
    <location>
        <begin position="90"/>
        <end position="121"/>
    </location>
</feature>
<gene>
    <name evidence="2" type="ORF">C1SCF055_LOCUS23016</name>
</gene>
<evidence type="ECO:0000313" key="3">
    <source>
        <dbReference type="EMBL" id="CAL1149924.1"/>
    </source>
</evidence>
<dbReference type="AlphaFoldDB" id="A0A9P1CRR4"/>
<keyword evidence="4" id="KW-1185">Reference proteome</keyword>
<name>A0A9P1CRR4_9DINO</name>
<sequence length="720" mass="81533">MDKLCFPQLEGDMAPGALIPKACASLQKQITKLQHMLEPCKSVERLTPLQKRMKDKLEAIVSDLTHHDEQLMDQHGEGILDGFTRASRMPTSEKAHGAVPKPKGQPGANGKAKARPKATAQSADNLLRSLQGKDGDSSNASRDMHKKMKDLGYSLPVPVQKTDHILDSPDVHQLTSYHIRPEDWVKHWMNHEPELLGGFNADPFTNFEAYWRAYQVQHPSHEVFSKHQIHLNKVVPLFVHGDEGKAVKRTNYLVVSVESPLGSLDDPNIKCTCCEDLRKRAGLPSYGSDLEPVSQEFLNTCRQQTTNFKGHSYLSRCLCFGVGGWIYKRHPHVVDTLLAELVKSLQKLFFEGVHTDKGLIFAAVVGIKGDLDFHKKVMGLTRSYANIGTKNDLEICHLCLAGRRGISAEDYCETPQWLQTLCCERPWSRQNPPTMSNIPYDPSCPEEILKLDMFHINRLGVGRDVIGGVLILLLRLKFFDFPGSTINLPDRFSRAHGHFALWCLANQKKPGLHSFSKSFFNMVTLISAPWASSKGSDTVLLLEWLQTVLKIELSNPTVQGHEELLGFMLQVVESCLELRVLHHHRLWLERHCAKKVYVSIMTLLRGYSVLARSALQLKIRAFIQKPKQHSLHHIAIFLKAELLKGATLIQSPQSTSCDMNEDFVGRISRLSRRVGFQLCDLRVIERYFMKIKVLLLKRKCPTTLKVRKVWAKRWGSSHKT</sequence>
<protein>
    <submittedName>
        <fullName evidence="2">Uncharacterized protein</fullName>
    </submittedName>
</protein>
<reference evidence="3" key="2">
    <citation type="submission" date="2024-04" db="EMBL/GenBank/DDBJ databases">
        <authorList>
            <person name="Chen Y."/>
            <person name="Shah S."/>
            <person name="Dougan E. K."/>
            <person name="Thang M."/>
            <person name="Chan C."/>
        </authorList>
    </citation>
    <scope>NUCLEOTIDE SEQUENCE [LARGE SCALE GENOMIC DNA]</scope>
</reference>
<proteinExistence type="predicted"/>
<dbReference type="EMBL" id="CAMXCT010002223">
    <property type="protein sequence ID" value="CAI3996549.1"/>
    <property type="molecule type" value="Genomic_DNA"/>
</dbReference>
<dbReference type="Proteomes" id="UP001152797">
    <property type="component" value="Unassembled WGS sequence"/>
</dbReference>
<evidence type="ECO:0000256" key="1">
    <source>
        <dbReference type="SAM" id="MobiDB-lite"/>
    </source>
</evidence>
<dbReference type="EMBL" id="CAMXCT020002223">
    <property type="protein sequence ID" value="CAL1149924.1"/>
    <property type="molecule type" value="Genomic_DNA"/>
</dbReference>
<comment type="caution">
    <text evidence="2">The sequence shown here is derived from an EMBL/GenBank/DDBJ whole genome shotgun (WGS) entry which is preliminary data.</text>
</comment>